<dbReference type="AlphaFoldDB" id="A0A939LUL5"/>
<comment type="similarity">
    <text evidence="2 9">Belongs to the uroporphyrinogen-III synthase family.</text>
</comment>
<comment type="catalytic activity">
    <reaction evidence="8 9">
        <text>hydroxymethylbilane = uroporphyrinogen III + H2O</text>
        <dbReference type="Rhea" id="RHEA:18965"/>
        <dbReference type="ChEBI" id="CHEBI:15377"/>
        <dbReference type="ChEBI" id="CHEBI:57308"/>
        <dbReference type="ChEBI" id="CHEBI:57845"/>
        <dbReference type="EC" id="4.2.1.75"/>
    </reaction>
</comment>
<dbReference type="PANTHER" id="PTHR38042">
    <property type="entry name" value="UROPORPHYRINOGEN-III SYNTHASE, CHLOROPLASTIC"/>
    <property type="match status" value="1"/>
</dbReference>
<comment type="function">
    <text evidence="6 9">Catalyzes cyclization of the linear tetrapyrrole, hydroxymethylbilane, to the macrocyclic uroporphyrinogen III.</text>
</comment>
<evidence type="ECO:0000256" key="8">
    <source>
        <dbReference type="ARBA" id="ARBA00048617"/>
    </source>
</evidence>
<evidence type="ECO:0000256" key="2">
    <source>
        <dbReference type="ARBA" id="ARBA00008133"/>
    </source>
</evidence>
<organism evidence="11 12">
    <name type="scientific">Leucobacter ruminantium</name>
    <dbReference type="NCBI Taxonomy" id="1289170"/>
    <lineage>
        <taxon>Bacteria</taxon>
        <taxon>Bacillati</taxon>
        <taxon>Actinomycetota</taxon>
        <taxon>Actinomycetes</taxon>
        <taxon>Micrococcales</taxon>
        <taxon>Microbacteriaceae</taxon>
        <taxon>Leucobacter</taxon>
    </lineage>
</organism>
<evidence type="ECO:0000256" key="6">
    <source>
        <dbReference type="ARBA" id="ARBA00037589"/>
    </source>
</evidence>
<keyword evidence="5 9" id="KW-0627">Porphyrin biosynthesis</keyword>
<dbReference type="Proteomes" id="UP000664398">
    <property type="component" value="Unassembled WGS sequence"/>
</dbReference>
<dbReference type="InterPro" id="IPR039793">
    <property type="entry name" value="UROS/Hem4"/>
</dbReference>
<evidence type="ECO:0000256" key="3">
    <source>
        <dbReference type="ARBA" id="ARBA00013109"/>
    </source>
</evidence>
<evidence type="ECO:0000256" key="7">
    <source>
        <dbReference type="ARBA" id="ARBA00040167"/>
    </source>
</evidence>
<evidence type="ECO:0000256" key="5">
    <source>
        <dbReference type="ARBA" id="ARBA00023244"/>
    </source>
</evidence>
<proteinExistence type="inferred from homology"/>
<accession>A0A939LUL5</accession>
<dbReference type="EMBL" id="JAGDYL010000006">
    <property type="protein sequence ID" value="MBO1804687.1"/>
    <property type="molecule type" value="Genomic_DNA"/>
</dbReference>
<comment type="caution">
    <text evidence="11">The sequence shown here is derived from an EMBL/GenBank/DDBJ whole genome shotgun (WGS) entry which is preliminary data.</text>
</comment>
<dbReference type="PANTHER" id="PTHR38042:SF1">
    <property type="entry name" value="UROPORPHYRINOGEN-III SYNTHASE, CHLOROPLASTIC"/>
    <property type="match status" value="1"/>
</dbReference>
<dbReference type="EC" id="4.2.1.75" evidence="3 9"/>
<comment type="pathway">
    <text evidence="1 9">Porphyrin-containing compound metabolism; protoporphyrin-IX biosynthesis; coproporphyrinogen-III from 5-aminolevulinate: step 3/4.</text>
</comment>
<dbReference type="CDD" id="cd06578">
    <property type="entry name" value="HemD"/>
    <property type="match status" value="1"/>
</dbReference>
<evidence type="ECO:0000256" key="4">
    <source>
        <dbReference type="ARBA" id="ARBA00023239"/>
    </source>
</evidence>
<gene>
    <name evidence="11" type="ORF">J4H91_05060</name>
</gene>
<name>A0A939LUL5_9MICO</name>
<feature type="domain" description="Tetrapyrrole biosynthesis uroporphyrinogen III synthase" evidence="10">
    <location>
        <begin position="21"/>
        <end position="273"/>
    </location>
</feature>
<dbReference type="GO" id="GO:0006780">
    <property type="term" value="P:uroporphyrinogen III biosynthetic process"/>
    <property type="evidence" value="ECO:0007669"/>
    <property type="project" value="UniProtKB-UniRule"/>
</dbReference>
<keyword evidence="12" id="KW-1185">Reference proteome</keyword>
<dbReference type="Pfam" id="PF02602">
    <property type="entry name" value="HEM4"/>
    <property type="match status" value="1"/>
</dbReference>
<dbReference type="SUPFAM" id="SSF69618">
    <property type="entry name" value="HemD-like"/>
    <property type="match status" value="1"/>
</dbReference>
<keyword evidence="4 9" id="KW-0456">Lyase</keyword>
<evidence type="ECO:0000259" key="10">
    <source>
        <dbReference type="Pfam" id="PF02602"/>
    </source>
</evidence>
<evidence type="ECO:0000313" key="12">
    <source>
        <dbReference type="Proteomes" id="UP000664398"/>
    </source>
</evidence>
<sequence>MTTGLAGRRILVPRGGAAGARWADAIRERGGEPIVAPLLETAPPRDPSPLASAVERWNRGAYDWLVVTSANGAHAFADAGALPGADADVAAVGPTTAAALRERGFRVALQPERDCTAVGLAAALLSRIGTVERGGTAVGAAAMRILLPVSELAGTEIETALARAGHAPERVTAYRTLPTPRDPGIEARVAAGAVDAVLVLSGSGADEAARRFGPALTRVQGAAPGAGAAPGGGTDLPSGISVAAIGAPTARALAVHGIPVAAVAEHPTPEALLDALTTALAGRPLPASDPSPAEGTHA</sequence>
<dbReference type="GO" id="GO:0006782">
    <property type="term" value="P:protoporphyrinogen IX biosynthetic process"/>
    <property type="evidence" value="ECO:0007669"/>
    <property type="project" value="UniProtKB-UniRule"/>
</dbReference>
<protein>
    <recommendedName>
        <fullName evidence="7 9">Uroporphyrinogen-III synthase</fullName>
        <ecNumber evidence="3 9">4.2.1.75</ecNumber>
    </recommendedName>
</protein>
<evidence type="ECO:0000256" key="1">
    <source>
        <dbReference type="ARBA" id="ARBA00004772"/>
    </source>
</evidence>
<evidence type="ECO:0000313" key="11">
    <source>
        <dbReference type="EMBL" id="MBO1804687.1"/>
    </source>
</evidence>
<reference evidence="11" key="1">
    <citation type="submission" date="2021-03" db="EMBL/GenBank/DDBJ databases">
        <title>Leucobacter chromiisoli sp. nov., isolated from chromium-containing soil of chemical plant.</title>
        <authorList>
            <person name="Xu Z."/>
        </authorList>
    </citation>
    <scope>NUCLEOTIDE SEQUENCE</scope>
    <source>
        <strain evidence="11">A2</strain>
    </source>
</reference>
<dbReference type="GO" id="GO:0004852">
    <property type="term" value="F:uroporphyrinogen-III synthase activity"/>
    <property type="evidence" value="ECO:0007669"/>
    <property type="project" value="UniProtKB-UniRule"/>
</dbReference>
<evidence type="ECO:0000256" key="9">
    <source>
        <dbReference type="RuleBase" id="RU366031"/>
    </source>
</evidence>
<dbReference type="InterPro" id="IPR036108">
    <property type="entry name" value="4pyrrol_syn_uPrphyn_synt_sf"/>
</dbReference>
<dbReference type="RefSeq" id="WP_208045173.1">
    <property type="nucleotide sequence ID" value="NZ_JAGDYL010000006.1"/>
</dbReference>
<dbReference type="Gene3D" id="3.40.50.10090">
    <property type="match status" value="2"/>
</dbReference>
<dbReference type="InterPro" id="IPR003754">
    <property type="entry name" value="4pyrrol_synth_uPrphyn_synth"/>
</dbReference>